<evidence type="ECO:0000256" key="6">
    <source>
        <dbReference type="SAM" id="MobiDB-lite"/>
    </source>
</evidence>
<dbReference type="Gene3D" id="4.10.240.10">
    <property type="entry name" value="Zn(2)-C6 fungal-type DNA-binding domain"/>
    <property type="match status" value="1"/>
</dbReference>
<dbReference type="InterPro" id="IPR001138">
    <property type="entry name" value="Zn2Cys6_DnaBD"/>
</dbReference>
<keyword evidence="2" id="KW-0238">DNA-binding</keyword>
<comment type="caution">
    <text evidence="8">The sequence shown here is derived from an EMBL/GenBank/DDBJ whole genome shotgun (WGS) entry which is preliminary data.</text>
</comment>
<keyword evidence="4" id="KW-0539">Nucleus</keyword>
<feature type="domain" description="Zn(2)-C6 fungal-type" evidence="7">
    <location>
        <begin position="126"/>
        <end position="156"/>
    </location>
</feature>
<protein>
    <recommendedName>
        <fullName evidence="7">Zn(2)-C6 fungal-type domain-containing protein</fullName>
    </recommendedName>
</protein>
<feature type="region of interest" description="Disordered" evidence="6">
    <location>
        <begin position="254"/>
        <end position="454"/>
    </location>
</feature>
<feature type="region of interest" description="Disordered" evidence="6">
    <location>
        <begin position="34"/>
        <end position="68"/>
    </location>
</feature>
<evidence type="ECO:0000256" key="5">
    <source>
        <dbReference type="SAM" id="Coils"/>
    </source>
</evidence>
<keyword evidence="9" id="KW-1185">Reference proteome</keyword>
<dbReference type="PROSITE" id="PS00463">
    <property type="entry name" value="ZN2_CY6_FUNGAL_1"/>
    <property type="match status" value="1"/>
</dbReference>
<dbReference type="InterPro" id="IPR036864">
    <property type="entry name" value="Zn2-C6_fun-type_DNA-bd_sf"/>
</dbReference>
<dbReference type="AlphaFoldDB" id="A0A1J9P449"/>
<reference evidence="8 9" key="1">
    <citation type="submission" date="2015-07" db="EMBL/GenBank/DDBJ databases">
        <title>Emmonsia species relationships and genome sequence.</title>
        <authorList>
            <consortium name="The Broad Institute Genomics Platform"/>
            <person name="Cuomo C.A."/>
            <person name="Munoz J.F."/>
            <person name="Imamovic A."/>
            <person name="Priest M.E."/>
            <person name="Young S."/>
            <person name="Clay O.K."/>
            <person name="McEwen J.G."/>
        </authorList>
    </citation>
    <scope>NUCLEOTIDE SEQUENCE [LARGE SCALE GENOMIC DNA]</scope>
    <source>
        <strain evidence="8 9">UAMH 9510</strain>
    </source>
</reference>
<evidence type="ECO:0000313" key="9">
    <source>
        <dbReference type="Proteomes" id="UP000182235"/>
    </source>
</evidence>
<dbReference type="SUPFAM" id="SSF57701">
    <property type="entry name" value="Zn2/Cys6 DNA-binding domain"/>
    <property type="match status" value="1"/>
</dbReference>
<gene>
    <name evidence="8" type="ORF">AJ78_08400</name>
</gene>
<dbReference type="OrthoDB" id="4151048at2759"/>
<dbReference type="GO" id="GO:0008270">
    <property type="term" value="F:zinc ion binding"/>
    <property type="evidence" value="ECO:0007669"/>
    <property type="project" value="InterPro"/>
</dbReference>
<evidence type="ECO:0000259" key="7">
    <source>
        <dbReference type="PROSITE" id="PS50048"/>
    </source>
</evidence>
<dbReference type="GO" id="GO:0000981">
    <property type="term" value="F:DNA-binding transcription factor activity, RNA polymerase II-specific"/>
    <property type="evidence" value="ECO:0007669"/>
    <property type="project" value="InterPro"/>
</dbReference>
<dbReference type="Proteomes" id="UP000182235">
    <property type="component" value="Unassembled WGS sequence"/>
</dbReference>
<evidence type="ECO:0000256" key="2">
    <source>
        <dbReference type="ARBA" id="ARBA00023125"/>
    </source>
</evidence>
<evidence type="ECO:0000256" key="1">
    <source>
        <dbReference type="ARBA" id="ARBA00023015"/>
    </source>
</evidence>
<evidence type="ECO:0000256" key="4">
    <source>
        <dbReference type="ARBA" id="ARBA00023242"/>
    </source>
</evidence>
<evidence type="ECO:0000256" key="3">
    <source>
        <dbReference type="ARBA" id="ARBA00023163"/>
    </source>
</evidence>
<dbReference type="PROSITE" id="PS50048">
    <property type="entry name" value="ZN2_CY6_FUNGAL_2"/>
    <property type="match status" value="1"/>
</dbReference>
<dbReference type="EMBL" id="LGRN01000731">
    <property type="protein sequence ID" value="OJD10642.1"/>
    <property type="molecule type" value="Genomic_DNA"/>
</dbReference>
<proteinExistence type="predicted"/>
<sequence>MASNEPNWGTYCEDAAGLSLYPMESVGDEFFLEEHNFPLATEPSPAGTEKTQKRKLPKENDNETIQTSPSKRIRTEADMTGNTSYEHNKYNVRQEAETRVKRDAIDNHALGTNEARRKNAPRTLEACNRCKARKMKCSTDPIQCTPCRHANETCYHAHPITGKAYKRAWPINEYATKLRELEQQSEEIAKLRELVKLLEDRLIEVYQDSDTQQERAKRIEELNKLPSIERAEEEKKKKEMEEFDKLVLKEMSSEKQKLDTAKARKAAKAGAGEEANDATQGKTKTDEDKPIAKDTVQDPIQPQQRAYAEDDSLHTDAGLKQPLQPEKREVPGPAHQFPSSNRGDSAANPSFTTPRPTRQPQPQSKQRKQATQPKQPKQPKHRARQPEHLPPGQQSHFPEPQPLAEPQPPPQRPSERDAQSPNLFQYNEAQTPYSSRDDSVERVKPFDDVADDLP</sequence>
<evidence type="ECO:0000313" key="8">
    <source>
        <dbReference type="EMBL" id="OJD10642.1"/>
    </source>
</evidence>
<feature type="compositionally biased region" description="Low complexity" evidence="6">
    <location>
        <begin position="349"/>
        <end position="375"/>
    </location>
</feature>
<name>A0A1J9P449_9EURO</name>
<feature type="compositionally biased region" description="Basic and acidic residues" evidence="6">
    <location>
        <begin position="283"/>
        <end position="296"/>
    </location>
</feature>
<keyword evidence="1" id="KW-0805">Transcription regulation</keyword>
<dbReference type="VEuPathDB" id="FungiDB:AJ78_08400"/>
<feature type="compositionally biased region" description="Pro residues" evidence="6">
    <location>
        <begin position="399"/>
        <end position="412"/>
    </location>
</feature>
<accession>A0A1J9P449</accession>
<dbReference type="GO" id="GO:0003677">
    <property type="term" value="F:DNA binding"/>
    <property type="evidence" value="ECO:0007669"/>
    <property type="project" value="UniProtKB-KW"/>
</dbReference>
<dbReference type="CDD" id="cd00067">
    <property type="entry name" value="GAL4"/>
    <property type="match status" value="1"/>
</dbReference>
<keyword evidence="5" id="KW-0175">Coiled coil</keyword>
<keyword evidence="3" id="KW-0804">Transcription</keyword>
<organism evidence="8 9">
    <name type="scientific">Emergomyces pasteurianus Ep9510</name>
    <dbReference type="NCBI Taxonomy" id="1447872"/>
    <lineage>
        <taxon>Eukaryota</taxon>
        <taxon>Fungi</taxon>
        <taxon>Dikarya</taxon>
        <taxon>Ascomycota</taxon>
        <taxon>Pezizomycotina</taxon>
        <taxon>Eurotiomycetes</taxon>
        <taxon>Eurotiomycetidae</taxon>
        <taxon>Onygenales</taxon>
        <taxon>Ajellomycetaceae</taxon>
        <taxon>Emergomyces</taxon>
    </lineage>
</organism>
<feature type="compositionally biased region" description="Basic and acidic residues" evidence="6">
    <location>
        <begin position="435"/>
        <end position="447"/>
    </location>
</feature>
<feature type="compositionally biased region" description="Polar residues" evidence="6">
    <location>
        <begin position="419"/>
        <end position="434"/>
    </location>
</feature>
<feature type="coiled-coil region" evidence="5">
    <location>
        <begin position="171"/>
        <end position="208"/>
    </location>
</feature>